<protein>
    <submittedName>
        <fullName evidence="1">Uncharacterized protein</fullName>
    </submittedName>
</protein>
<name>A0ACC1PL11_9APHY</name>
<proteinExistence type="predicted"/>
<dbReference type="EMBL" id="JANSHE010002107">
    <property type="protein sequence ID" value="KAJ2995497.1"/>
    <property type="molecule type" value="Genomic_DNA"/>
</dbReference>
<evidence type="ECO:0000313" key="1">
    <source>
        <dbReference type="EMBL" id="KAJ2995497.1"/>
    </source>
</evidence>
<comment type="caution">
    <text evidence="1">The sequence shown here is derived from an EMBL/GenBank/DDBJ whole genome shotgun (WGS) entry which is preliminary data.</text>
</comment>
<organism evidence="1 2">
    <name type="scientific">Trametes sanguinea</name>
    <dbReference type="NCBI Taxonomy" id="158606"/>
    <lineage>
        <taxon>Eukaryota</taxon>
        <taxon>Fungi</taxon>
        <taxon>Dikarya</taxon>
        <taxon>Basidiomycota</taxon>
        <taxon>Agaricomycotina</taxon>
        <taxon>Agaricomycetes</taxon>
        <taxon>Polyporales</taxon>
        <taxon>Polyporaceae</taxon>
        <taxon>Trametes</taxon>
    </lineage>
</organism>
<accession>A0ACC1PL11</accession>
<reference evidence="1" key="1">
    <citation type="submission" date="2022-08" db="EMBL/GenBank/DDBJ databases">
        <title>Genome Sequence of Pycnoporus sanguineus.</title>
        <authorList>
            <person name="Buettner E."/>
        </authorList>
    </citation>
    <scope>NUCLEOTIDE SEQUENCE</scope>
    <source>
        <strain evidence="1">CG-C14</strain>
    </source>
</reference>
<keyword evidence="2" id="KW-1185">Reference proteome</keyword>
<evidence type="ECO:0000313" key="2">
    <source>
        <dbReference type="Proteomes" id="UP001144978"/>
    </source>
</evidence>
<sequence>MLAQVLHIPGFKTEAMQEHRKAYLRAKSHETKNRKARSDTVQLAAAVAIGKRTANAEDSETKVAIRNWVAAYLYNPGRMGHAAG</sequence>
<dbReference type="Proteomes" id="UP001144978">
    <property type="component" value="Unassembled WGS sequence"/>
</dbReference>
<gene>
    <name evidence="1" type="ORF">NUW54_g7376</name>
</gene>